<keyword evidence="3" id="KW-0963">Cytoplasm</keyword>
<dbReference type="Proteomes" id="UP000191285">
    <property type="component" value="Unassembled WGS sequence"/>
</dbReference>
<dbReference type="PANTHER" id="PTHR10788">
    <property type="entry name" value="TREHALOSE-6-PHOSPHATE SYNTHASE"/>
    <property type="match status" value="1"/>
</dbReference>
<feature type="region of interest" description="Disordered" evidence="5">
    <location>
        <begin position="82"/>
        <end position="125"/>
    </location>
</feature>
<dbReference type="GO" id="GO:0003825">
    <property type="term" value="F:alpha,alpha-trehalose-phosphate synthase (UDP-forming) activity"/>
    <property type="evidence" value="ECO:0007669"/>
    <property type="project" value="TreeGrafter"/>
</dbReference>
<dbReference type="InterPro" id="IPR023214">
    <property type="entry name" value="HAD_sf"/>
</dbReference>
<dbReference type="EMBL" id="MLKD01000042">
    <property type="protein sequence ID" value="OQE13849.1"/>
    <property type="molecule type" value="Genomic_DNA"/>
</dbReference>
<sequence>MTVFIASLFLPYTIDFKPSGRSSGSRRRSSPSYSAVDNSGLGPIDGRVPDPRRKPRLRSSSLALTPGATTEDEKIFKAYASQSAGEIPTADDPVGPGPSEPRVVPWGQSRKFNQPRSKASIHPHPSILNRPFSFQESQYSFLDGAPSRINKDLSASPRTLLADDDWVVKAAEQGHGGLQNAINAAEEAGILQDKMWVGTLGMPTDSLTPRTRNVLEENLREDYESLSVFVSDSEFEGHYAHFCRAVLWPALHYQMQESPRHTEYDDYSWKQYLRVNEAFAATIAEHWKPGDCVWVHDYHLLALPGLLRKLLPAAEIGFFLHAAFPSSEIFRCLNPREALLEGLLGADLIGFQTEEYCHHFLQSCSRLRRLEVSVNGVQFNNRFVHVKSQPLGIDYESLNLLRQSVEVKEWISSISQRYEGKHLIVARDRLDAPGGIKQKLMAYELFLTSYPQWRENVVLVQITSSVSDIPELEAQVSKIAMRINSIYSTLTHQPLVLLQQDISYAQFLALLSVAEIFMATNLREGMNLTSHDFIHCQDGELASQRYGSLILSEFTGSAAIFQGHELIINPWDYKQCADTINKALEMTPERRKHNWEYLLKQKSPYTALAWYSSLQNSLMEAHSMQQSRDAYTICPLDIKDLKESYNSYTSPKTRLFFIEDGATFLNPADTELKSSSDKTTDILQTISNDPKNTVYLTSDRSPEQLDSSTNTFHKSLGLIAENGCFVKSAGTSTWHPLVDMTRTQHWHTGIRKVIEYFAERTEGSSIEEHRCTLTFNFSEATDKETATKQASELADQINGARGREAIRVVRDIGSVRIEPLYASKAVAASWILNHSFGGDIPRFIFVAGGARGDEALFRWANRLFLGQGVAPGTVTTLTAGTHATEAKARLPNGYSLMDVLDFLTDETQ</sequence>
<comment type="caution">
    <text evidence="6">The sequence shown here is derived from an EMBL/GenBank/DDBJ whole genome shotgun (WGS) entry which is preliminary data.</text>
</comment>
<organism evidence="6 7">
    <name type="scientific">Penicillium steckii</name>
    <dbReference type="NCBI Taxonomy" id="303698"/>
    <lineage>
        <taxon>Eukaryota</taxon>
        <taxon>Fungi</taxon>
        <taxon>Dikarya</taxon>
        <taxon>Ascomycota</taxon>
        <taxon>Pezizomycotina</taxon>
        <taxon>Eurotiomycetes</taxon>
        <taxon>Eurotiomycetidae</taxon>
        <taxon>Eurotiales</taxon>
        <taxon>Aspergillaceae</taxon>
        <taxon>Penicillium</taxon>
    </lineage>
</organism>
<accession>A0A1V6SJC9</accession>
<keyword evidence="7" id="KW-1185">Reference proteome</keyword>
<dbReference type="GO" id="GO:0030234">
    <property type="term" value="F:enzyme regulator activity"/>
    <property type="evidence" value="ECO:0007669"/>
    <property type="project" value="UniProtKB-ARBA"/>
</dbReference>
<comment type="similarity">
    <text evidence="2">In the N-terminal section; belongs to the glycosyltransferase 20 family.</text>
</comment>
<proteinExistence type="inferred from homology"/>
<feature type="region of interest" description="Disordered" evidence="5">
    <location>
        <begin position="19"/>
        <end position="66"/>
    </location>
</feature>
<dbReference type="Gene3D" id="3.30.70.1020">
    <property type="entry name" value="Trehalose-6-phosphate phosphatase related protein, domain 2"/>
    <property type="match status" value="1"/>
</dbReference>
<dbReference type="InterPro" id="IPR003337">
    <property type="entry name" value="Trehalose_PPase"/>
</dbReference>
<evidence type="ECO:0000256" key="1">
    <source>
        <dbReference type="ARBA" id="ARBA00004496"/>
    </source>
</evidence>
<dbReference type="PANTHER" id="PTHR10788:SF15">
    <property type="entry name" value="TREHALOSE SYNTHASE COMPLEX REGULATORY SUBUNIT TPS3-RELATED"/>
    <property type="match status" value="1"/>
</dbReference>
<reference evidence="7" key="1">
    <citation type="journal article" date="2017" name="Nat. Microbiol.">
        <title>Global analysis of biosynthetic gene clusters reveals vast potential of secondary metabolite production in Penicillium species.</title>
        <authorList>
            <person name="Nielsen J.C."/>
            <person name="Grijseels S."/>
            <person name="Prigent S."/>
            <person name="Ji B."/>
            <person name="Dainat J."/>
            <person name="Nielsen K.F."/>
            <person name="Frisvad J.C."/>
            <person name="Workman M."/>
            <person name="Nielsen J."/>
        </authorList>
    </citation>
    <scope>NUCLEOTIDE SEQUENCE [LARGE SCALE GENOMIC DNA]</scope>
    <source>
        <strain evidence="7">IBT 24891</strain>
    </source>
</reference>
<protein>
    <submittedName>
        <fullName evidence="6">Uncharacterized protein</fullName>
    </submittedName>
</protein>
<dbReference type="GO" id="GO:0004805">
    <property type="term" value="F:trehalose-phosphatase activity"/>
    <property type="evidence" value="ECO:0007669"/>
    <property type="project" value="TreeGrafter"/>
</dbReference>
<evidence type="ECO:0000256" key="2">
    <source>
        <dbReference type="ARBA" id="ARBA00005409"/>
    </source>
</evidence>
<dbReference type="InterPro" id="IPR036412">
    <property type="entry name" value="HAD-like_sf"/>
</dbReference>
<gene>
    <name evidence="6" type="ORF">PENSTE_c042G08242</name>
</gene>
<dbReference type="FunFam" id="3.40.50.2000:FF:000099">
    <property type="entry name" value="Alpha,alpha-trehalose phosphate synthase subunit, putative"/>
    <property type="match status" value="1"/>
</dbReference>
<dbReference type="FunFam" id="3.40.50.2000:FF:000036">
    <property type="entry name" value="Alpha,alpha-trehalose-phosphate synthase subunit Tps2"/>
    <property type="match status" value="1"/>
</dbReference>
<dbReference type="AlphaFoldDB" id="A0A1V6SJC9"/>
<dbReference type="Gene3D" id="3.40.50.1000">
    <property type="entry name" value="HAD superfamily/HAD-like"/>
    <property type="match status" value="1"/>
</dbReference>
<comment type="subcellular location">
    <subcellularLocation>
        <location evidence="1">Cytoplasm</location>
    </subcellularLocation>
</comment>
<dbReference type="STRING" id="303698.A0A1V6SJC9"/>
<dbReference type="Pfam" id="PF02358">
    <property type="entry name" value="Trehalose_PPase"/>
    <property type="match status" value="1"/>
</dbReference>
<evidence type="ECO:0000256" key="4">
    <source>
        <dbReference type="ARBA" id="ARBA00022553"/>
    </source>
</evidence>
<evidence type="ECO:0000256" key="5">
    <source>
        <dbReference type="SAM" id="MobiDB-lite"/>
    </source>
</evidence>
<evidence type="ECO:0000256" key="3">
    <source>
        <dbReference type="ARBA" id="ARBA00022490"/>
    </source>
</evidence>
<dbReference type="OrthoDB" id="755951at2759"/>
<dbReference type="SUPFAM" id="SSF53756">
    <property type="entry name" value="UDP-Glycosyltransferase/glycogen phosphorylase"/>
    <property type="match status" value="1"/>
</dbReference>
<dbReference type="GO" id="GO:0005946">
    <property type="term" value="C:alpha,alpha-trehalose-phosphate synthase complex (UDP-forming)"/>
    <property type="evidence" value="ECO:0007669"/>
    <property type="project" value="TreeGrafter"/>
</dbReference>
<dbReference type="CDD" id="cd03788">
    <property type="entry name" value="GT20_TPS"/>
    <property type="match status" value="1"/>
</dbReference>
<evidence type="ECO:0000313" key="7">
    <source>
        <dbReference type="Proteomes" id="UP000191285"/>
    </source>
</evidence>
<evidence type="ECO:0000313" key="6">
    <source>
        <dbReference type="EMBL" id="OQE13849.1"/>
    </source>
</evidence>
<dbReference type="Pfam" id="PF00982">
    <property type="entry name" value="Glyco_transf_20"/>
    <property type="match status" value="1"/>
</dbReference>
<name>A0A1V6SJC9_9EURO</name>
<keyword evidence="4" id="KW-0597">Phosphoprotein</keyword>
<dbReference type="InterPro" id="IPR001830">
    <property type="entry name" value="Glyco_trans_20"/>
</dbReference>
<dbReference type="Gene3D" id="3.40.50.2000">
    <property type="entry name" value="Glycogen Phosphorylase B"/>
    <property type="match status" value="2"/>
</dbReference>
<dbReference type="SUPFAM" id="SSF56784">
    <property type="entry name" value="HAD-like"/>
    <property type="match status" value="1"/>
</dbReference>
<dbReference type="GO" id="GO:0005992">
    <property type="term" value="P:trehalose biosynthetic process"/>
    <property type="evidence" value="ECO:0007669"/>
    <property type="project" value="InterPro"/>
</dbReference>
<dbReference type="GO" id="GO:0005829">
    <property type="term" value="C:cytosol"/>
    <property type="evidence" value="ECO:0007669"/>
    <property type="project" value="TreeGrafter"/>
</dbReference>